<evidence type="ECO:0000256" key="1">
    <source>
        <dbReference type="ARBA" id="ARBA00022490"/>
    </source>
</evidence>
<dbReference type="InterPro" id="IPR025877">
    <property type="entry name" value="MobA-like_NTP_Trfase"/>
</dbReference>
<sequence length="194" mass="21896">MNITGIVLAGGKSSRYGKQKIFESYQGIPFYSHSVQAFIQGGVSSVYIVTNKELSVSFSTNDSPVIPLIIEQSKHEGPLNALAAAMQTLKKTDWFFILPADVPFIQPDFVHKMISTVTEEFDAFIPVTRKKQQPLHGVYHCSSLPIIEQLLYQNEKSMKQLIEKLSVYFLSFSSECLDFTNINHKEDWPSSLDI</sequence>
<dbReference type="InterPro" id="IPR013482">
    <property type="entry name" value="Molybde_CF_guanTrfase"/>
</dbReference>
<keyword evidence="4 8" id="KW-0547">Nucleotide-binding</keyword>
<evidence type="ECO:0000256" key="8">
    <source>
        <dbReference type="HAMAP-Rule" id="MF_00316"/>
    </source>
</evidence>
<name>A0A428N5T8_9BACI</name>
<evidence type="ECO:0000256" key="7">
    <source>
        <dbReference type="ARBA" id="ARBA00023150"/>
    </source>
</evidence>
<evidence type="ECO:0000256" key="2">
    <source>
        <dbReference type="ARBA" id="ARBA00022679"/>
    </source>
</evidence>
<comment type="domain">
    <text evidence="8">The N-terminal domain determines nucleotide recognition and specific binding, while the C-terminal domain determines the specific binding to the target protein.</text>
</comment>
<evidence type="ECO:0000256" key="4">
    <source>
        <dbReference type="ARBA" id="ARBA00022741"/>
    </source>
</evidence>
<dbReference type="CDD" id="cd02503">
    <property type="entry name" value="MobA"/>
    <property type="match status" value="1"/>
</dbReference>
<gene>
    <name evidence="8" type="primary">mobA</name>
    <name evidence="10" type="ORF">D7Z54_08445</name>
</gene>
<comment type="subcellular location">
    <subcellularLocation>
        <location evidence="8">Cytoplasm</location>
    </subcellularLocation>
</comment>
<dbReference type="OrthoDB" id="9788394at2"/>
<keyword evidence="7 8" id="KW-0501">Molybdenum cofactor biosynthesis</keyword>
<dbReference type="GO" id="GO:0005737">
    <property type="term" value="C:cytoplasm"/>
    <property type="evidence" value="ECO:0007669"/>
    <property type="project" value="UniProtKB-SubCell"/>
</dbReference>
<keyword evidence="11" id="KW-1185">Reference proteome</keyword>
<evidence type="ECO:0000256" key="5">
    <source>
        <dbReference type="ARBA" id="ARBA00022842"/>
    </source>
</evidence>
<dbReference type="Pfam" id="PF12804">
    <property type="entry name" value="NTP_transf_3"/>
    <property type="match status" value="1"/>
</dbReference>
<comment type="function">
    <text evidence="8">Transfers a GMP moiety from GTP to Mo-molybdopterin (Mo-MPT) cofactor (Moco or molybdenum cofactor) to form Mo-molybdopterin guanine dinucleotide (Mo-MGD) cofactor.</text>
</comment>
<feature type="domain" description="MobA-like NTP transferase" evidence="9">
    <location>
        <begin position="5"/>
        <end position="165"/>
    </location>
</feature>
<dbReference type="EC" id="2.7.7.77" evidence="8"/>
<dbReference type="GO" id="GO:0046872">
    <property type="term" value="F:metal ion binding"/>
    <property type="evidence" value="ECO:0007669"/>
    <property type="project" value="UniProtKB-KW"/>
</dbReference>
<feature type="binding site" evidence="8">
    <location>
        <position position="20"/>
    </location>
    <ligand>
        <name>GTP</name>
        <dbReference type="ChEBI" id="CHEBI:37565"/>
    </ligand>
</feature>
<dbReference type="InterPro" id="IPR029044">
    <property type="entry name" value="Nucleotide-diphossugar_trans"/>
</dbReference>
<dbReference type="GO" id="GO:0061603">
    <property type="term" value="F:molybdenum cofactor guanylyltransferase activity"/>
    <property type="evidence" value="ECO:0007669"/>
    <property type="project" value="UniProtKB-EC"/>
</dbReference>
<evidence type="ECO:0000259" key="9">
    <source>
        <dbReference type="Pfam" id="PF12804"/>
    </source>
</evidence>
<keyword evidence="10" id="KW-0548">Nucleotidyltransferase</keyword>
<keyword evidence="3 8" id="KW-0479">Metal-binding</keyword>
<evidence type="ECO:0000313" key="10">
    <source>
        <dbReference type="EMBL" id="RSL33716.1"/>
    </source>
</evidence>
<dbReference type="EMBL" id="RBVX01000006">
    <property type="protein sequence ID" value="RSL33716.1"/>
    <property type="molecule type" value="Genomic_DNA"/>
</dbReference>
<dbReference type="Proteomes" id="UP000275076">
    <property type="component" value="Unassembled WGS sequence"/>
</dbReference>
<dbReference type="RefSeq" id="WP_125555399.1">
    <property type="nucleotide sequence ID" value="NZ_RBVX01000006.1"/>
</dbReference>
<comment type="caution">
    <text evidence="10">The sequence shown here is derived from an EMBL/GenBank/DDBJ whole genome shotgun (WGS) entry which is preliminary data.</text>
</comment>
<feature type="binding site" evidence="8">
    <location>
        <position position="101"/>
    </location>
    <ligand>
        <name>GTP</name>
        <dbReference type="ChEBI" id="CHEBI:37565"/>
    </ligand>
</feature>
<dbReference type="GO" id="GO:0005525">
    <property type="term" value="F:GTP binding"/>
    <property type="evidence" value="ECO:0007669"/>
    <property type="project" value="UniProtKB-UniRule"/>
</dbReference>
<accession>A0A428N5T8</accession>
<dbReference type="AlphaFoldDB" id="A0A428N5T8"/>
<comment type="similarity">
    <text evidence="8">Belongs to the MobA family.</text>
</comment>
<evidence type="ECO:0000256" key="3">
    <source>
        <dbReference type="ARBA" id="ARBA00022723"/>
    </source>
</evidence>
<dbReference type="PANTHER" id="PTHR19136">
    <property type="entry name" value="MOLYBDENUM COFACTOR GUANYLYLTRANSFERASE"/>
    <property type="match status" value="1"/>
</dbReference>
<feature type="binding site" evidence="8">
    <location>
        <begin position="8"/>
        <end position="10"/>
    </location>
    <ligand>
        <name>GTP</name>
        <dbReference type="ChEBI" id="CHEBI:37565"/>
    </ligand>
</feature>
<comment type="catalytic activity">
    <reaction evidence="8">
        <text>Mo-molybdopterin + GTP + H(+) = Mo-molybdopterin guanine dinucleotide + diphosphate</text>
        <dbReference type="Rhea" id="RHEA:34243"/>
        <dbReference type="ChEBI" id="CHEBI:15378"/>
        <dbReference type="ChEBI" id="CHEBI:33019"/>
        <dbReference type="ChEBI" id="CHEBI:37565"/>
        <dbReference type="ChEBI" id="CHEBI:71302"/>
        <dbReference type="ChEBI" id="CHEBI:71310"/>
        <dbReference type="EC" id="2.7.7.77"/>
    </reaction>
</comment>
<reference evidence="10 11" key="1">
    <citation type="submission" date="2018-10" db="EMBL/GenBank/DDBJ databases">
        <title>Draft genome sequence of Bacillus salarius IM0101, isolated from a hypersaline soil in Inner Mongolia, China.</title>
        <authorList>
            <person name="Yamprayoonswat W."/>
            <person name="Boonvisut S."/>
            <person name="Jumpathong W."/>
            <person name="Sittihan S."/>
            <person name="Ruangsuj P."/>
            <person name="Wanthongcharoen S."/>
            <person name="Thongpramul N."/>
            <person name="Pimmason S."/>
            <person name="Yu B."/>
            <person name="Yasawong M."/>
        </authorList>
    </citation>
    <scope>NUCLEOTIDE SEQUENCE [LARGE SCALE GENOMIC DNA]</scope>
    <source>
        <strain evidence="10 11">IM0101</strain>
    </source>
</reference>
<dbReference type="HAMAP" id="MF_00316">
    <property type="entry name" value="MobA"/>
    <property type="match status" value="1"/>
</dbReference>
<dbReference type="SUPFAM" id="SSF53448">
    <property type="entry name" value="Nucleotide-diphospho-sugar transferases"/>
    <property type="match status" value="1"/>
</dbReference>
<protein>
    <recommendedName>
        <fullName evidence="8">Probable molybdenum cofactor guanylyltransferase</fullName>
        <shortName evidence="8">MoCo guanylyltransferase</shortName>
        <ecNumber evidence="8">2.7.7.77</ecNumber>
    </recommendedName>
    <alternativeName>
        <fullName evidence="8">GTP:molybdopterin guanylyltransferase</fullName>
    </alternativeName>
    <alternativeName>
        <fullName evidence="8">Mo-MPT guanylyltransferase</fullName>
    </alternativeName>
    <alternativeName>
        <fullName evidence="8">Molybdopterin guanylyltransferase</fullName>
    </alternativeName>
    <alternativeName>
        <fullName evidence="8">Molybdopterin-guanine dinucleotide synthase</fullName>
        <shortName evidence="8">MGD synthase</shortName>
    </alternativeName>
</protein>
<comment type="caution">
    <text evidence="8">Lacks conserved residue(s) required for the propagation of feature annotation.</text>
</comment>
<keyword evidence="2 8" id="KW-0808">Transferase</keyword>
<comment type="cofactor">
    <cofactor evidence="8">
        <name>Mg(2+)</name>
        <dbReference type="ChEBI" id="CHEBI:18420"/>
    </cofactor>
</comment>
<keyword evidence="1 8" id="KW-0963">Cytoplasm</keyword>
<feature type="binding site" evidence="8">
    <location>
        <position position="101"/>
    </location>
    <ligand>
        <name>Mg(2+)</name>
        <dbReference type="ChEBI" id="CHEBI:18420"/>
    </ligand>
</feature>
<dbReference type="GO" id="GO:0006777">
    <property type="term" value="P:Mo-molybdopterin cofactor biosynthetic process"/>
    <property type="evidence" value="ECO:0007669"/>
    <property type="project" value="UniProtKB-KW"/>
</dbReference>
<evidence type="ECO:0000256" key="6">
    <source>
        <dbReference type="ARBA" id="ARBA00023134"/>
    </source>
</evidence>
<dbReference type="PANTHER" id="PTHR19136:SF81">
    <property type="entry name" value="MOLYBDENUM COFACTOR GUANYLYLTRANSFERASE"/>
    <property type="match status" value="1"/>
</dbReference>
<organism evidence="10 11">
    <name type="scientific">Salibacterium salarium</name>
    <dbReference type="NCBI Taxonomy" id="284579"/>
    <lineage>
        <taxon>Bacteria</taxon>
        <taxon>Bacillati</taxon>
        <taxon>Bacillota</taxon>
        <taxon>Bacilli</taxon>
        <taxon>Bacillales</taxon>
        <taxon>Bacillaceae</taxon>
    </lineage>
</organism>
<proteinExistence type="inferred from homology"/>
<dbReference type="Gene3D" id="3.90.550.10">
    <property type="entry name" value="Spore Coat Polysaccharide Biosynthesis Protein SpsA, Chain A"/>
    <property type="match status" value="1"/>
</dbReference>
<keyword evidence="5 8" id="KW-0460">Magnesium</keyword>
<keyword evidence="6 8" id="KW-0342">GTP-binding</keyword>
<evidence type="ECO:0000313" key="11">
    <source>
        <dbReference type="Proteomes" id="UP000275076"/>
    </source>
</evidence>